<dbReference type="GO" id="GO:0000127">
    <property type="term" value="C:transcription factor TFIIIC complex"/>
    <property type="evidence" value="ECO:0007669"/>
    <property type="project" value="InterPro"/>
</dbReference>
<dbReference type="RefSeq" id="XP_503950.3">
    <property type="nucleotide sequence ID" value="XM_503950.3"/>
</dbReference>
<accession>A0A1D8NIG2</accession>
<feature type="region of interest" description="Disordered" evidence="5">
    <location>
        <begin position="221"/>
        <end position="250"/>
    </location>
</feature>
<dbReference type="InterPro" id="IPR019136">
    <property type="entry name" value="TF_IIIC_su-5_HTH"/>
</dbReference>
<feature type="compositionally biased region" description="Basic and acidic residues" evidence="5">
    <location>
        <begin position="530"/>
        <end position="564"/>
    </location>
</feature>
<dbReference type="Pfam" id="PF17682">
    <property type="entry name" value="Tau95_N"/>
    <property type="match status" value="1"/>
</dbReference>
<gene>
    <name evidence="8" type="ORF">YALI1_E17613g</name>
</gene>
<evidence type="ECO:0008006" key="10">
    <source>
        <dbReference type="Google" id="ProtNLM"/>
    </source>
</evidence>
<comment type="subcellular location">
    <subcellularLocation>
        <location evidence="1">Nucleus</location>
    </subcellularLocation>
</comment>
<evidence type="ECO:0000259" key="7">
    <source>
        <dbReference type="Pfam" id="PF17682"/>
    </source>
</evidence>
<reference evidence="8 9" key="1">
    <citation type="journal article" date="2016" name="PLoS ONE">
        <title>Sequence Assembly of Yarrowia lipolytica Strain W29/CLIB89 Shows Transposable Element Diversity.</title>
        <authorList>
            <person name="Magnan C."/>
            <person name="Yu J."/>
            <person name="Chang I."/>
            <person name="Jahn E."/>
            <person name="Kanomata Y."/>
            <person name="Wu J."/>
            <person name="Zeller M."/>
            <person name="Oakes M."/>
            <person name="Baldi P."/>
            <person name="Sandmeyer S."/>
        </authorList>
    </citation>
    <scope>NUCLEOTIDE SEQUENCE [LARGE SCALE GENOMIC DNA]</scope>
    <source>
        <strain evidence="9">CLIB89(W29)</strain>
    </source>
</reference>
<dbReference type="Pfam" id="PF09734">
    <property type="entry name" value="Tau95"/>
    <property type="match status" value="1"/>
</dbReference>
<keyword evidence="2" id="KW-0238">DNA-binding</keyword>
<feature type="region of interest" description="Disordered" evidence="5">
    <location>
        <begin position="452"/>
        <end position="508"/>
    </location>
</feature>
<feature type="compositionally biased region" description="Acidic residues" evidence="5">
    <location>
        <begin position="461"/>
        <end position="480"/>
    </location>
</feature>
<evidence type="ECO:0000256" key="5">
    <source>
        <dbReference type="SAM" id="MobiDB-lite"/>
    </source>
</evidence>
<dbReference type="InterPro" id="IPR041499">
    <property type="entry name" value="Tfc1/Sfc1_N"/>
</dbReference>
<organism evidence="8 9">
    <name type="scientific">Yarrowia lipolytica</name>
    <name type="common">Candida lipolytica</name>
    <dbReference type="NCBI Taxonomy" id="4952"/>
    <lineage>
        <taxon>Eukaryota</taxon>
        <taxon>Fungi</taxon>
        <taxon>Dikarya</taxon>
        <taxon>Ascomycota</taxon>
        <taxon>Saccharomycotina</taxon>
        <taxon>Dipodascomycetes</taxon>
        <taxon>Dipodascales</taxon>
        <taxon>Dipodascales incertae sedis</taxon>
        <taxon>Yarrowia</taxon>
    </lineage>
</organism>
<dbReference type="GO" id="GO:0001002">
    <property type="term" value="F:RNA polymerase III type 1 promoter sequence-specific DNA binding"/>
    <property type="evidence" value="ECO:0007669"/>
    <property type="project" value="TreeGrafter"/>
</dbReference>
<feature type="domain" description="Transcription factor IIIC subunit Tfc1/Sfc1 triple barrel" evidence="7">
    <location>
        <begin position="14"/>
        <end position="125"/>
    </location>
</feature>
<dbReference type="InterPro" id="IPR042536">
    <property type="entry name" value="TFIIIC_tauA_Sfc1"/>
</dbReference>
<evidence type="ECO:0000313" key="8">
    <source>
        <dbReference type="EMBL" id="AOW05420.1"/>
    </source>
</evidence>
<evidence type="ECO:0000256" key="2">
    <source>
        <dbReference type="ARBA" id="ARBA00023125"/>
    </source>
</evidence>
<sequence>MEAKKHQIKSRLASVELPINVVNEDRALTMLGGPEKVARAIKNSDKLELQFRPEDHFAHPVNSVLSNDQHVLLEVKLSKKLLEKHNGDVRAALKAQEQETGKSSDYKCHHISSTQRFREMADFQWCTKNSPFVHKVEASLFAGDLQRIKELELEGPGDLTSVEIDSIPPPRFSLIHYPFPYYYKQNPMVTVVKDGSSTKLVNANAAPKLYSWVLTATDPAPTGPRKELAPLPEPDAEMDTSNGDARRDYSGKPAQQVHEKLLRQCVDELQELFRERPLWTRQGLRHYVNNPELKHILRFALPYVAYYFRSGPWRGAYVVYGKDPRTDPSMRFYQTEAFRISDNQDEKTEKVEDDLAGLAPPVQPAAQKALPLPYVFDGIHPPESQTLQLCDITDPLLYEKIHSAPVRAKYDVLDGWFEYNDISKIRKALRAKVRGTILRENSNETVQAIFDAEEEQRPEGDVEENQVAEDDEEDVVEVVDPEMQPETTEAAVITESSSEPPVEDPDLNMFSLHLNNVKSLRDLSGISQQRIDDKDKDKDTGKDEGKGEGNGEGKGEGKDEDKEW</sequence>
<dbReference type="PANTHER" id="PTHR13230:SF5">
    <property type="entry name" value="GENERAL TRANSCRIPTION FACTOR 3C POLYPEPTIDE 5"/>
    <property type="match status" value="1"/>
</dbReference>
<evidence type="ECO:0000313" key="9">
    <source>
        <dbReference type="Proteomes" id="UP000182444"/>
    </source>
</evidence>
<dbReference type="VEuPathDB" id="FungiDB:YALI1_E17613g"/>
<dbReference type="GO" id="GO:0005634">
    <property type="term" value="C:nucleus"/>
    <property type="evidence" value="ECO:0007669"/>
    <property type="project" value="UniProtKB-SubCell"/>
</dbReference>
<dbReference type="GO" id="GO:0006384">
    <property type="term" value="P:transcription initiation at RNA polymerase III promoter"/>
    <property type="evidence" value="ECO:0007669"/>
    <property type="project" value="InterPro"/>
</dbReference>
<proteinExistence type="predicted"/>
<dbReference type="VEuPathDB" id="FungiDB:YALI0_E14663g"/>
<evidence type="ECO:0000259" key="6">
    <source>
        <dbReference type="Pfam" id="PF09734"/>
    </source>
</evidence>
<evidence type="ECO:0000256" key="1">
    <source>
        <dbReference type="ARBA" id="ARBA00004123"/>
    </source>
</evidence>
<dbReference type="GO" id="GO:0001003">
    <property type="term" value="F:RNA polymerase III type 2 promoter sequence-specific DNA binding"/>
    <property type="evidence" value="ECO:0007669"/>
    <property type="project" value="TreeGrafter"/>
</dbReference>
<dbReference type="Gene3D" id="3.30.200.160">
    <property type="entry name" value="TFIIIC, subcomplex tauA, subunit Sfc1, barrel domain"/>
    <property type="match status" value="1"/>
</dbReference>
<feature type="domain" description="Transcription factor IIIC subunit 5 HTH" evidence="6">
    <location>
        <begin position="167"/>
        <end position="339"/>
    </location>
</feature>
<keyword evidence="3" id="KW-0804">Transcription</keyword>
<name>A0A1D8NIG2_YARLL</name>
<dbReference type="KEGG" id="yli:2911527"/>
<evidence type="ECO:0000256" key="3">
    <source>
        <dbReference type="ARBA" id="ARBA00023163"/>
    </source>
</evidence>
<keyword evidence="4" id="KW-0539">Nucleus</keyword>
<dbReference type="PANTHER" id="PTHR13230">
    <property type="entry name" value="GENERAL TRANSCRIPTION FACTOR IIIC, POLYPEPTIDE 5"/>
    <property type="match status" value="1"/>
</dbReference>
<protein>
    <recommendedName>
        <fullName evidence="10">RNA polymerase III transcription factor IIIC subunit-domain-containing protein</fullName>
    </recommendedName>
</protein>
<dbReference type="eggNOG" id="KOG2473">
    <property type="taxonomic scope" value="Eukaryota"/>
</dbReference>
<feature type="region of interest" description="Disordered" evidence="5">
    <location>
        <begin position="521"/>
        <end position="564"/>
    </location>
</feature>
<dbReference type="GeneID" id="2911527"/>
<dbReference type="Proteomes" id="UP000182444">
    <property type="component" value="Chromosome 1E"/>
</dbReference>
<evidence type="ECO:0000256" key="4">
    <source>
        <dbReference type="ARBA" id="ARBA00023242"/>
    </source>
</evidence>
<dbReference type="AlphaFoldDB" id="A0A1D8NIG2"/>
<dbReference type="EMBL" id="CP017557">
    <property type="protein sequence ID" value="AOW05420.1"/>
    <property type="molecule type" value="Genomic_DNA"/>
</dbReference>
<dbReference type="InterPro" id="IPR040454">
    <property type="entry name" value="TF_IIIC_Tfc1/Sfc1"/>
</dbReference>